<comment type="similarity">
    <text evidence="1">Belongs to the YjdM family.</text>
</comment>
<accession>A0A4Q7U4G1</accession>
<dbReference type="Proteomes" id="UP000291832">
    <property type="component" value="Unassembled WGS sequence"/>
</dbReference>
<proteinExistence type="inferred from homology"/>
<dbReference type="Gene3D" id="2.20.25.10">
    <property type="match status" value="1"/>
</dbReference>
<dbReference type="Gene3D" id="2.30.30.40">
    <property type="entry name" value="SH3 Domains"/>
    <property type="match status" value="1"/>
</dbReference>
<dbReference type="PANTHER" id="PTHR30305:SF3">
    <property type="entry name" value="PROTEIN YJDM"/>
    <property type="match status" value="1"/>
</dbReference>
<dbReference type="NCBIfam" id="TIGR00686">
    <property type="entry name" value="phnA"/>
    <property type="match status" value="1"/>
</dbReference>
<protein>
    <submittedName>
        <fullName evidence="5">Protein PhnA</fullName>
    </submittedName>
</protein>
<dbReference type="EMBL" id="SHKI01000002">
    <property type="protein sequence ID" value="RZT68554.1"/>
    <property type="molecule type" value="Genomic_DNA"/>
</dbReference>
<feature type="domain" description="Protein YjdM C-terminal" evidence="3">
    <location>
        <begin position="67"/>
        <end position="138"/>
    </location>
</feature>
<feature type="region of interest" description="Disordered" evidence="2">
    <location>
        <begin position="1"/>
        <end position="20"/>
    </location>
</feature>
<sequence length="139" mass="13933">MTEHDTPASTPTEPASLPPCPECASEYAYESGALLVCPMCGHEWAPADPAAAGDGSAAGGSDDDGVIRDAVGNVLADGDTVALVKSVKVSGGGGGTIKVGTKVRGIRLTADQGDGHDIDAKLPDFGKLKLKSSVVKKVS</sequence>
<dbReference type="InterPro" id="IPR013988">
    <property type="entry name" value="YjdM_C"/>
</dbReference>
<dbReference type="RefSeq" id="WP_130452529.1">
    <property type="nucleotide sequence ID" value="NZ_QYAG01000004.1"/>
</dbReference>
<dbReference type="Pfam" id="PF03831">
    <property type="entry name" value="YjdM"/>
    <property type="match status" value="1"/>
</dbReference>
<comment type="caution">
    <text evidence="5">The sequence shown here is derived from an EMBL/GenBank/DDBJ whole genome shotgun (WGS) entry which is preliminary data.</text>
</comment>
<dbReference type="SUPFAM" id="SSF82057">
    <property type="entry name" value="Prokaryotic SH3-related domain"/>
    <property type="match status" value="1"/>
</dbReference>
<dbReference type="Pfam" id="PF08274">
    <property type="entry name" value="Zn_Ribbon_YjdM"/>
    <property type="match status" value="1"/>
</dbReference>
<keyword evidence="6" id="KW-1185">Reference proteome</keyword>
<dbReference type="PANTHER" id="PTHR30305">
    <property type="entry name" value="PROTEIN YJDM-RELATED"/>
    <property type="match status" value="1"/>
</dbReference>
<dbReference type="OrthoDB" id="9810131at2"/>
<gene>
    <name evidence="5" type="ORF">EV139_0279</name>
</gene>
<name>A0A4Q7U4G1_9MICO</name>
<reference evidence="5 6" key="1">
    <citation type="journal article" date="2015" name="Stand. Genomic Sci.">
        <title>Genomic Encyclopedia of Bacterial and Archaeal Type Strains, Phase III: the genomes of soil and plant-associated and newly described type strains.</title>
        <authorList>
            <person name="Whitman W.B."/>
            <person name="Woyke T."/>
            <person name="Klenk H.P."/>
            <person name="Zhou Y."/>
            <person name="Lilburn T.G."/>
            <person name="Beck B.J."/>
            <person name="De Vos P."/>
            <person name="Vandamme P."/>
            <person name="Eisen J.A."/>
            <person name="Garrity G."/>
            <person name="Hugenholtz P."/>
            <person name="Kyrpides N.C."/>
        </authorList>
    </citation>
    <scope>NUCLEOTIDE SEQUENCE [LARGE SCALE GENOMIC DNA]</scope>
    <source>
        <strain evidence="5 6">RF6</strain>
    </source>
</reference>
<dbReference type="InterPro" id="IPR004624">
    <property type="entry name" value="YjdM"/>
</dbReference>
<evidence type="ECO:0000259" key="4">
    <source>
        <dbReference type="Pfam" id="PF08274"/>
    </source>
</evidence>
<evidence type="ECO:0000259" key="3">
    <source>
        <dbReference type="Pfam" id="PF03831"/>
    </source>
</evidence>
<evidence type="ECO:0000313" key="5">
    <source>
        <dbReference type="EMBL" id="RZT68554.1"/>
    </source>
</evidence>
<dbReference type="InterPro" id="IPR013987">
    <property type="entry name" value="YjdM_N"/>
</dbReference>
<dbReference type="AlphaFoldDB" id="A0A4Q7U4G1"/>
<evidence type="ECO:0000256" key="2">
    <source>
        <dbReference type="SAM" id="MobiDB-lite"/>
    </source>
</evidence>
<feature type="domain" description="Protein YjdM N-terminal" evidence="4">
    <location>
        <begin position="16"/>
        <end position="45"/>
    </location>
</feature>
<evidence type="ECO:0000313" key="6">
    <source>
        <dbReference type="Proteomes" id="UP000291832"/>
    </source>
</evidence>
<organism evidence="5 6">
    <name type="scientific">Leucobacter luti</name>
    <dbReference type="NCBI Taxonomy" id="340320"/>
    <lineage>
        <taxon>Bacteria</taxon>
        <taxon>Bacillati</taxon>
        <taxon>Actinomycetota</taxon>
        <taxon>Actinomycetes</taxon>
        <taxon>Micrococcales</taxon>
        <taxon>Microbacteriaceae</taxon>
        <taxon>Leucobacter</taxon>
    </lineage>
</organism>
<dbReference type="SUPFAM" id="SSF57783">
    <property type="entry name" value="Zinc beta-ribbon"/>
    <property type="match status" value="1"/>
</dbReference>
<evidence type="ECO:0000256" key="1">
    <source>
        <dbReference type="ARBA" id="ARBA00009248"/>
    </source>
</evidence>